<dbReference type="SMART" id="SM00054">
    <property type="entry name" value="EFh"/>
    <property type="match status" value="2"/>
</dbReference>
<comment type="catalytic activity">
    <reaction evidence="10">
        <text>Broad endopeptidase activity.</text>
        <dbReference type="EC" id="3.4.22.54"/>
    </reaction>
</comment>
<dbReference type="FunFam" id="2.60.120.380:FF:000002">
    <property type="entry name" value="calpain-3 isoform X1"/>
    <property type="match status" value="1"/>
</dbReference>
<comment type="caution">
    <text evidence="9">Lacks conserved residue(s) required for the propagation of feature annotation.</text>
</comment>
<dbReference type="CDD" id="cd00214">
    <property type="entry name" value="Calpain_III"/>
    <property type="match status" value="1"/>
</dbReference>
<dbReference type="InterPro" id="IPR036213">
    <property type="entry name" value="Calpain_III_sf"/>
</dbReference>
<comment type="subunit">
    <text evidence="10">Homodimer.</text>
</comment>
<feature type="non-terminal residue" evidence="14">
    <location>
        <position position="797"/>
    </location>
</feature>
<proteinExistence type="inferred from homology"/>
<dbReference type="SUPFAM" id="SSF47473">
    <property type="entry name" value="EF-hand"/>
    <property type="match status" value="1"/>
</dbReference>
<evidence type="ECO:0000256" key="11">
    <source>
        <dbReference type="SAM" id="Phobius"/>
    </source>
</evidence>
<dbReference type="FunFam" id="1.10.238.10:FF:000065">
    <property type="entry name" value="calpain-3 isoform X1"/>
    <property type="match status" value="1"/>
</dbReference>
<keyword evidence="2 10" id="KW-0645">Protease</keyword>
<dbReference type="PANTHER" id="PTHR10183:SF329">
    <property type="entry name" value="CALPAIN-3"/>
    <property type="match status" value="1"/>
</dbReference>
<dbReference type="FunFam" id="3.90.70.10:FF:000114">
    <property type="entry name" value="Calpain a"/>
    <property type="match status" value="1"/>
</dbReference>
<dbReference type="PROSITE" id="PS50203">
    <property type="entry name" value="CALPAIN_CAT"/>
    <property type="match status" value="1"/>
</dbReference>
<dbReference type="PROSITE" id="PS00018">
    <property type="entry name" value="EF_HAND_1"/>
    <property type="match status" value="1"/>
</dbReference>
<keyword evidence="7 10" id="KW-0106">Calcium</keyword>
<dbReference type="Pfam" id="PF00648">
    <property type="entry name" value="Peptidase_C2"/>
    <property type="match status" value="1"/>
</dbReference>
<keyword evidence="10" id="KW-0963">Cytoplasm</keyword>
<dbReference type="InterPro" id="IPR022684">
    <property type="entry name" value="Calpain_cysteine_protease"/>
</dbReference>
<comment type="similarity">
    <text evidence="1 10">Belongs to the peptidase C2 family.</text>
</comment>
<evidence type="ECO:0000259" key="13">
    <source>
        <dbReference type="PROSITE" id="PS50222"/>
    </source>
</evidence>
<keyword evidence="6 10" id="KW-0788">Thiol protease</keyword>
<evidence type="ECO:0000256" key="7">
    <source>
        <dbReference type="ARBA" id="ARBA00022837"/>
    </source>
</evidence>
<dbReference type="SUPFAM" id="SSF49758">
    <property type="entry name" value="Calpain large subunit, middle domain (domain III)"/>
    <property type="match status" value="1"/>
</dbReference>
<keyword evidence="15" id="KW-1185">Reference proteome</keyword>
<evidence type="ECO:0000256" key="1">
    <source>
        <dbReference type="ARBA" id="ARBA00007623"/>
    </source>
</evidence>
<dbReference type="EC" id="3.4.22.54" evidence="10"/>
<gene>
    <name evidence="14" type="ORF">C0J50_3339</name>
</gene>
<comment type="subcellular location">
    <subcellularLocation>
        <location evidence="10">Cytoplasm</location>
    </subcellularLocation>
</comment>
<dbReference type="PRINTS" id="PR00704">
    <property type="entry name" value="CALPAIN"/>
</dbReference>
<dbReference type="GO" id="GO:0005737">
    <property type="term" value="C:cytoplasm"/>
    <property type="evidence" value="ECO:0007669"/>
    <property type="project" value="UniProtKB-SubCell"/>
</dbReference>
<dbReference type="PANTHER" id="PTHR10183">
    <property type="entry name" value="CALPAIN"/>
    <property type="match status" value="1"/>
</dbReference>
<feature type="active site" evidence="8">
    <location>
        <position position="310"/>
    </location>
</feature>
<protein>
    <recommendedName>
        <fullName evidence="10">Calpain-3</fullName>
        <ecNumber evidence="10">3.4.22.54</ecNumber>
    </recommendedName>
</protein>
<dbReference type="InterPro" id="IPR038765">
    <property type="entry name" value="Papain-like_cys_pep_sf"/>
</dbReference>
<feature type="domain" description="EF-hand" evidence="13">
    <location>
        <begin position="771"/>
        <end position="797"/>
    </location>
</feature>
<dbReference type="Proteomes" id="UP001205998">
    <property type="component" value="Unassembled WGS sequence"/>
</dbReference>
<evidence type="ECO:0000256" key="2">
    <source>
        <dbReference type="ARBA" id="ARBA00022670"/>
    </source>
</evidence>
<sequence>ATETIASKTEAALGAPAGGLQPPGNLYSAILSRNEAVKDALRLKDFLELRDKYVSKKVLFKDPLFPADDSSLYYSQKFPLNLVWKRPSEICKNPQFIVGGANRTDICQGDLGDCWLLAAIACLTLNETLRYHVVPPDQSFTENYAGIFHFQFWRYGEWVDVLVDDRLPTYKNRLVFTRSGNKNEFWSALLEKAYAKLHGSYEALKGGNTLEAMEDFTGGVTEYYEITDAPKEIYNIMRKALERGSLMGCSIDIQKGFKTFIRMSIYYILIIIHLHYLFLQFTIILFSACFQALVPTASETKTSTGLVRGHAYSVTGVEQGKQQDCRDTRIRLVRIRDPWGVAPPPSCKCNDWTELATSEQEKQKLQPVGPGEFWMYFEEFQKTFTKLEICNLTPDALQDDELLKWTVSANEGRWVRGCSAGGCRNFPDTFWTNPQYRLRLTEEDDDEPEEGERGCTVVVALMQKGRRRESYAGASLHAIGFAIYEMHGNKQHLSKDFFLYNASKARCKSYINLREVTERFLLRPGEYVIVPSTFEPHKESDFLLRVFSEKKSTSEEVKKRVQAGWSGWRRVIAGVICDRRVSVGVKGKVNRTVVRPEMLYGLETVVLSKRQEVELEVAELKMLRYHYMCQYNEIYSNTHTIMMTFLSQDMQINAKELTGVLNKALSKYKELRAQGFALDSCRSMIALMDTDGTGRLNLQEFKHLWNKVTQWRAIFTRYDTDKNGTISSFEMRNAVADAGFQLNPQLLDIISMRYANEHLYMDFDSYICCLVRLEGMFRAFKAFDKDGDGIIKLNVLE</sequence>
<reference evidence="14" key="1">
    <citation type="submission" date="2018-07" db="EMBL/GenBank/DDBJ databases">
        <title>Comparative genomics of catfishes provides insights into carnivory and benthic adaptation.</title>
        <authorList>
            <person name="Zhang Y."/>
            <person name="Wang D."/>
            <person name="Peng Z."/>
            <person name="Zheng S."/>
            <person name="Shao F."/>
            <person name="Tao W."/>
        </authorList>
    </citation>
    <scope>NUCLEOTIDE SEQUENCE</scope>
    <source>
        <strain evidence="14">Chongqing</strain>
    </source>
</reference>
<dbReference type="PROSITE" id="PS00139">
    <property type="entry name" value="THIOL_PROTEASE_CYS"/>
    <property type="match status" value="1"/>
</dbReference>
<dbReference type="Gene3D" id="3.90.70.10">
    <property type="entry name" value="Cysteine proteinases"/>
    <property type="match status" value="1"/>
</dbReference>
<dbReference type="InterPro" id="IPR022682">
    <property type="entry name" value="Calpain_domain_III"/>
</dbReference>
<dbReference type="Pfam" id="PF13202">
    <property type="entry name" value="EF-hand_5"/>
    <property type="match status" value="1"/>
</dbReference>
<dbReference type="InterPro" id="IPR018247">
    <property type="entry name" value="EF_Hand_1_Ca_BS"/>
</dbReference>
<dbReference type="PROSITE" id="PS50222">
    <property type="entry name" value="EF_HAND_2"/>
    <property type="match status" value="2"/>
</dbReference>
<dbReference type="SMART" id="SM00720">
    <property type="entry name" value="calpain_III"/>
    <property type="match status" value="1"/>
</dbReference>
<keyword evidence="11" id="KW-1133">Transmembrane helix</keyword>
<dbReference type="AlphaFoldDB" id="A0AAD5AG09"/>
<keyword evidence="11" id="KW-0472">Membrane</keyword>
<evidence type="ECO:0000256" key="4">
    <source>
        <dbReference type="ARBA" id="ARBA00022737"/>
    </source>
</evidence>
<keyword evidence="5 10" id="KW-0378">Hydrolase</keyword>
<name>A0AAD5AG09_SILAS</name>
<comment type="caution">
    <text evidence="14">The sequence shown here is derived from an EMBL/GenBank/DDBJ whole genome shotgun (WGS) entry which is preliminary data.</text>
</comment>
<dbReference type="EMBL" id="MU556250">
    <property type="protein sequence ID" value="KAI5615114.1"/>
    <property type="molecule type" value="Genomic_DNA"/>
</dbReference>
<evidence type="ECO:0000256" key="6">
    <source>
        <dbReference type="ARBA" id="ARBA00022807"/>
    </source>
</evidence>
<dbReference type="GO" id="GO:0006508">
    <property type="term" value="P:proteolysis"/>
    <property type="evidence" value="ECO:0007669"/>
    <property type="project" value="UniProtKB-UniRule"/>
</dbReference>
<evidence type="ECO:0000256" key="10">
    <source>
        <dbReference type="RuleBase" id="RU367132"/>
    </source>
</evidence>
<keyword evidence="3 10" id="KW-0479">Metal-binding</keyword>
<feature type="domain" description="EF-hand" evidence="13">
    <location>
        <begin position="706"/>
        <end position="741"/>
    </location>
</feature>
<organism evidence="14 15">
    <name type="scientific">Silurus asotus</name>
    <name type="common">Amur catfish</name>
    <name type="synonym">Parasilurus asotus</name>
    <dbReference type="NCBI Taxonomy" id="30991"/>
    <lineage>
        <taxon>Eukaryota</taxon>
        <taxon>Metazoa</taxon>
        <taxon>Chordata</taxon>
        <taxon>Craniata</taxon>
        <taxon>Vertebrata</taxon>
        <taxon>Euteleostomi</taxon>
        <taxon>Actinopterygii</taxon>
        <taxon>Neopterygii</taxon>
        <taxon>Teleostei</taxon>
        <taxon>Ostariophysi</taxon>
        <taxon>Siluriformes</taxon>
        <taxon>Siluridae</taxon>
        <taxon>Silurus</taxon>
    </lineage>
</organism>
<keyword evidence="11" id="KW-0812">Transmembrane</keyword>
<feature type="transmembrane region" description="Helical" evidence="11">
    <location>
        <begin position="265"/>
        <end position="288"/>
    </location>
</feature>
<dbReference type="InterPro" id="IPR011992">
    <property type="entry name" value="EF-hand-dom_pair"/>
</dbReference>
<dbReference type="InterPro" id="IPR022683">
    <property type="entry name" value="Calpain_III"/>
</dbReference>
<evidence type="ECO:0000259" key="12">
    <source>
        <dbReference type="PROSITE" id="PS50203"/>
    </source>
</evidence>
<feature type="active site" evidence="8">
    <location>
        <position position="114"/>
    </location>
</feature>
<accession>A0AAD5AG09</accession>
<feature type="non-terminal residue" evidence="14">
    <location>
        <position position="1"/>
    </location>
</feature>
<evidence type="ECO:0000256" key="9">
    <source>
        <dbReference type="PROSITE-ProRule" id="PRU00239"/>
    </source>
</evidence>
<comment type="function">
    <text evidence="10">Calcium-regulated non-lysosomal thiol-protease.</text>
</comment>
<dbReference type="SUPFAM" id="SSF54001">
    <property type="entry name" value="Cysteine proteinases"/>
    <property type="match status" value="1"/>
</dbReference>
<dbReference type="Gene3D" id="2.60.120.380">
    <property type="match status" value="1"/>
</dbReference>
<dbReference type="Gene3D" id="1.10.238.10">
    <property type="entry name" value="EF-hand"/>
    <property type="match status" value="1"/>
</dbReference>
<dbReference type="GO" id="GO:0043066">
    <property type="term" value="P:negative regulation of apoptotic process"/>
    <property type="evidence" value="ECO:0007669"/>
    <property type="project" value="TreeGrafter"/>
</dbReference>
<evidence type="ECO:0000256" key="8">
    <source>
        <dbReference type="PIRSR" id="PIRSR622684-1"/>
    </source>
</evidence>
<dbReference type="CDD" id="cd00044">
    <property type="entry name" value="CysPc"/>
    <property type="match status" value="1"/>
</dbReference>
<keyword evidence="4" id="KW-0677">Repeat</keyword>
<evidence type="ECO:0000256" key="5">
    <source>
        <dbReference type="ARBA" id="ARBA00022801"/>
    </source>
</evidence>
<dbReference type="InterPro" id="IPR033883">
    <property type="entry name" value="C2_III"/>
</dbReference>
<dbReference type="GO" id="GO:0005509">
    <property type="term" value="F:calcium ion binding"/>
    <property type="evidence" value="ECO:0007669"/>
    <property type="project" value="UniProtKB-UniRule"/>
</dbReference>
<dbReference type="InterPro" id="IPR000169">
    <property type="entry name" value="Pept_cys_AS"/>
</dbReference>
<feature type="domain" description="Calpain catalytic" evidence="12">
    <location>
        <begin position="59"/>
        <end position="393"/>
    </location>
</feature>
<evidence type="ECO:0000313" key="15">
    <source>
        <dbReference type="Proteomes" id="UP001205998"/>
    </source>
</evidence>
<dbReference type="SMART" id="SM00230">
    <property type="entry name" value="CysPc"/>
    <property type="match status" value="1"/>
</dbReference>
<evidence type="ECO:0000313" key="14">
    <source>
        <dbReference type="EMBL" id="KAI5615114.1"/>
    </source>
</evidence>
<evidence type="ECO:0000256" key="3">
    <source>
        <dbReference type="ARBA" id="ARBA00022723"/>
    </source>
</evidence>
<dbReference type="Pfam" id="PF01067">
    <property type="entry name" value="Calpain_III"/>
    <property type="match status" value="1"/>
</dbReference>
<dbReference type="InterPro" id="IPR002048">
    <property type="entry name" value="EF_hand_dom"/>
</dbReference>
<dbReference type="GO" id="GO:0004198">
    <property type="term" value="F:calcium-dependent cysteine-type endopeptidase activity"/>
    <property type="evidence" value="ECO:0007669"/>
    <property type="project" value="UniProtKB-UniRule"/>
</dbReference>
<dbReference type="InterPro" id="IPR001300">
    <property type="entry name" value="Peptidase_C2_calpain_cat"/>
</dbReference>